<gene>
    <name evidence="2" type="ORF">EVOR1521_LOCUS3434</name>
</gene>
<proteinExistence type="predicted"/>
<dbReference type="Proteomes" id="UP001178507">
    <property type="component" value="Unassembled WGS sequence"/>
</dbReference>
<sequence length="126" mass="13178">VGLKGLRGGRPHEAVRGSCQRRRCCRPRRLRIPRRACGSGRAGPDDMGGACAAAPPPPTAAATPAPLAEAPPAEPEAPVPKAPEDDVQGASKTPEQRLVAQVQGPNKAAKEKRRAVHENLVGSYLL</sequence>
<keyword evidence="3" id="KW-1185">Reference proteome</keyword>
<reference evidence="2" key="1">
    <citation type="submission" date="2023-08" db="EMBL/GenBank/DDBJ databases">
        <authorList>
            <person name="Chen Y."/>
            <person name="Shah S."/>
            <person name="Dougan E. K."/>
            <person name="Thang M."/>
            <person name="Chan C."/>
        </authorList>
    </citation>
    <scope>NUCLEOTIDE SEQUENCE</scope>
</reference>
<dbReference type="AlphaFoldDB" id="A0AA36HT04"/>
<feature type="compositionally biased region" description="Basic residues" evidence="1">
    <location>
        <begin position="19"/>
        <end position="34"/>
    </location>
</feature>
<feature type="region of interest" description="Disordered" evidence="1">
    <location>
        <begin position="1"/>
        <end position="126"/>
    </location>
</feature>
<evidence type="ECO:0000313" key="3">
    <source>
        <dbReference type="Proteomes" id="UP001178507"/>
    </source>
</evidence>
<feature type="compositionally biased region" description="Low complexity" evidence="1">
    <location>
        <begin position="60"/>
        <end position="71"/>
    </location>
</feature>
<accession>A0AA36HT04</accession>
<feature type="non-terminal residue" evidence="2">
    <location>
        <position position="1"/>
    </location>
</feature>
<evidence type="ECO:0000256" key="1">
    <source>
        <dbReference type="SAM" id="MobiDB-lite"/>
    </source>
</evidence>
<feature type="compositionally biased region" description="Pro residues" evidence="1">
    <location>
        <begin position="72"/>
        <end position="81"/>
    </location>
</feature>
<dbReference type="EMBL" id="CAUJNA010000209">
    <property type="protein sequence ID" value="CAJ1373683.1"/>
    <property type="molecule type" value="Genomic_DNA"/>
</dbReference>
<comment type="caution">
    <text evidence="2">The sequence shown here is derived from an EMBL/GenBank/DDBJ whole genome shotgun (WGS) entry which is preliminary data.</text>
</comment>
<organism evidence="2 3">
    <name type="scientific">Effrenium voratum</name>
    <dbReference type="NCBI Taxonomy" id="2562239"/>
    <lineage>
        <taxon>Eukaryota</taxon>
        <taxon>Sar</taxon>
        <taxon>Alveolata</taxon>
        <taxon>Dinophyceae</taxon>
        <taxon>Suessiales</taxon>
        <taxon>Symbiodiniaceae</taxon>
        <taxon>Effrenium</taxon>
    </lineage>
</organism>
<name>A0AA36HT04_9DINO</name>
<protein>
    <submittedName>
        <fullName evidence="2">Uncharacterized protein</fullName>
    </submittedName>
</protein>
<evidence type="ECO:0000313" key="2">
    <source>
        <dbReference type="EMBL" id="CAJ1373683.1"/>
    </source>
</evidence>